<feature type="binding site" evidence="1">
    <location>
        <position position="31"/>
    </location>
    <ligand>
        <name>Zn(2+)</name>
        <dbReference type="ChEBI" id="CHEBI:29105"/>
    </ligand>
</feature>
<gene>
    <name evidence="5" type="ORF">BJ969_001478</name>
</gene>
<dbReference type="PIRSF" id="PIRSF018249">
    <property type="entry name" value="MyrA_prd"/>
    <property type="match status" value="1"/>
</dbReference>
<feature type="binding site" evidence="1">
    <location>
        <position position="27"/>
    </location>
    <ligand>
        <name>Zn(2+)</name>
        <dbReference type="ChEBI" id="CHEBI:29105"/>
    </ligand>
</feature>
<dbReference type="InterPro" id="IPR016718">
    <property type="entry name" value="rRNA_m1G-MeTrfase_A_prd"/>
</dbReference>
<reference evidence="5 6" key="1">
    <citation type="submission" date="2020-08" db="EMBL/GenBank/DDBJ databases">
        <title>Sequencing the genomes of 1000 actinobacteria strains.</title>
        <authorList>
            <person name="Klenk H.-P."/>
        </authorList>
    </citation>
    <scope>NUCLEOTIDE SEQUENCE [LARGE SCALE GENOMIC DNA]</scope>
    <source>
        <strain evidence="5 6">DSM 45582</strain>
    </source>
</reference>
<dbReference type="SUPFAM" id="SSF53335">
    <property type="entry name" value="S-adenosyl-L-methionine-dependent methyltransferases"/>
    <property type="match status" value="1"/>
</dbReference>
<comment type="caution">
    <text evidence="5">The sequence shown here is derived from an EMBL/GenBank/DDBJ whole genome shotgun (WGS) entry which is preliminary data.</text>
</comment>
<keyword evidence="6" id="KW-1185">Reference proteome</keyword>
<dbReference type="InterPro" id="IPR048647">
    <property type="entry name" value="RlmA_N"/>
</dbReference>
<dbReference type="Pfam" id="PF13649">
    <property type="entry name" value="Methyltransf_25"/>
    <property type="match status" value="1"/>
</dbReference>
<dbReference type="AlphaFoldDB" id="A0A840N8U6"/>
<feature type="binding site" evidence="2">
    <location>
        <position position="71"/>
    </location>
    <ligand>
        <name>S-adenosyl-L-methionine</name>
        <dbReference type="ChEBI" id="CHEBI:59789"/>
    </ligand>
</feature>
<keyword evidence="5" id="KW-0808">Transferase</keyword>
<dbReference type="GO" id="GO:0046872">
    <property type="term" value="F:metal ion binding"/>
    <property type="evidence" value="ECO:0007669"/>
    <property type="project" value="UniProtKB-KW"/>
</dbReference>
<evidence type="ECO:0000256" key="1">
    <source>
        <dbReference type="PIRSR" id="PIRSR018249-1"/>
    </source>
</evidence>
<dbReference type="CDD" id="cd02440">
    <property type="entry name" value="AdoMet_MTases"/>
    <property type="match status" value="1"/>
</dbReference>
<keyword evidence="1" id="KW-0479">Metal-binding</keyword>
<dbReference type="InterPro" id="IPR029063">
    <property type="entry name" value="SAM-dependent_MTases_sf"/>
</dbReference>
<dbReference type="Gene3D" id="3.40.50.150">
    <property type="entry name" value="Vaccinia Virus protein VP39"/>
    <property type="match status" value="1"/>
</dbReference>
<feature type="domain" description="Methyltransferase" evidence="3">
    <location>
        <begin position="92"/>
        <end position="175"/>
    </location>
</feature>
<dbReference type="InterPro" id="IPR041698">
    <property type="entry name" value="Methyltransf_25"/>
</dbReference>
<accession>A0A840N8U6</accession>
<evidence type="ECO:0000256" key="2">
    <source>
        <dbReference type="PIRSR" id="PIRSR018249-2"/>
    </source>
</evidence>
<dbReference type="GO" id="GO:0032259">
    <property type="term" value="P:methylation"/>
    <property type="evidence" value="ECO:0007669"/>
    <property type="project" value="UniProtKB-KW"/>
</dbReference>
<dbReference type="RefSeq" id="WP_184478085.1">
    <property type="nucleotide sequence ID" value="NZ_JACHIV010000001.1"/>
</dbReference>
<keyword evidence="2" id="KW-0949">S-adenosyl-L-methionine</keyword>
<keyword evidence="1" id="KW-0862">Zinc</keyword>
<dbReference type="GO" id="GO:0008168">
    <property type="term" value="F:methyltransferase activity"/>
    <property type="evidence" value="ECO:0007669"/>
    <property type="project" value="UniProtKB-KW"/>
</dbReference>
<evidence type="ECO:0000313" key="5">
    <source>
        <dbReference type="EMBL" id="MBB5068390.1"/>
    </source>
</evidence>
<protein>
    <submittedName>
        <fullName evidence="5">Ubiquinone/menaquinone biosynthesis C-methylase UbiE</fullName>
    </submittedName>
</protein>
<evidence type="ECO:0000313" key="6">
    <source>
        <dbReference type="Proteomes" id="UP000580474"/>
    </source>
</evidence>
<organism evidence="5 6">
    <name type="scientific">Saccharopolyspora gloriosae</name>
    <dbReference type="NCBI Taxonomy" id="455344"/>
    <lineage>
        <taxon>Bacteria</taxon>
        <taxon>Bacillati</taxon>
        <taxon>Actinomycetota</taxon>
        <taxon>Actinomycetes</taxon>
        <taxon>Pseudonocardiales</taxon>
        <taxon>Pseudonocardiaceae</taxon>
        <taxon>Saccharopolyspora</taxon>
    </lineage>
</organism>
<keyword evidence="5" id="KW-0830">Ubiquinone</keyword>
<evidence type="ECO:0000259" key="4">
    <source>
        <dbReference type="Pfam" id="PF21302"/>
    </source>
</evidence>
<keyword evidence="5" id="KW-0489">Methyltransferase</keyword>
<dbReference type="Pfam" id="PF21302">
    <property type="entry name" value="Zn_ribbon_RlmA"/>
    <property type="match status" value="1"/>
</dbReference>
<feature type="domain" description="23S rRNA (guanine(745)-N(1))-methyltransferase N-terminal" evidence="4">
    <location>
        <begin position="10"/>
        <end position="44"/>
    </location>
</feature>
<dbReference type="EMBL" id="JACHIV010000001">
    <property type="protein sequence ID" value="MBB5068390.1"/>
    <property type="molecule type" value="Genomic_DNA"/>
</dbReference>
<evidence type="ECO:0000259" key="3">
    <source>
        <dbReference type="Pfam" id="PF13649"/>
    </source>
</evidence>
<name>A0A840N8U6_9PSEU</name>
<feature type="binding site" evidence="2">
    <location>
        <position position="186"/>
    </location>
    <ligand>
        <name>S-adenosyl-L-methionine</name>
        <dbReference type="ChEBI" id="CHEBI:59789"/>
    </ligand>
</feature>
<proteinExistence type="predicted"/>
<dbReference type="Proteomes" id="UP000580474">
    <property type="component" value="Unassembled WGS sequence"/>
</dbReference>
<sequence length="276" mass="29037">MLDEVARLLACPHCGGGLEPADRTLRCPANHAFDLAKQGYVSLLGGRGAPGPGDTAEMVAARADFLTAGHYAPIADALAEHTADVHTGGPLLDLGAGTGHYLAHVLDRVPDEVGVALDVSKYASRRAAKAHPRASAVLADAWQALPVRDAAIGSVLNAFAPRNPAETHRVLRPGGHLLVVTPNSGHLAELVSALDLLSVDERKPQRLADQLAGHFEPLAATTREFPLHLGPSELAPLVGMGPNAWHTADTLPVRIAELSNPFPVTASITLSTYRRR</sequence>
<feature type="binding site" evidence="2">
    <location>
        <begin position="98"/>
        <end position="99"/>
    </location>
    <ligand>
        <name>S-adenosyl-L-methionine</name>
        <dbReference type="ChEBI" id="CHEBI:59789"/>
    </ligand>
</feature>